<dbReference type="RefSeq" id="XP_025361731.1">
    <property type="nucleotide sequence ID" value="XM_025506343.1"/>
</dbReference>
<dbReference type="InterPro" id="IPR056304">
    <property type="entry name" value="Lip-like_C"/>
</dbReference>
<organism evidence="8 9">
    <name type="scientific">Jaminaea rosea</name>
    <dbReference type="NCBI Taxonomy" id="1569628"/>
    <lineage>
        <taxon>Eukaryota</taxon>
        <taxon>Fungi</taxon>
        <taxon>Dikarya</taxon>
        <taxon>Basidiomycota</taxon>
        <taxon>Ustilaginomycotina</taxon>
        <taxon>Exobasidiomycetes</taxon>
        <taxon>Microstromatales</taxon>
        <taxon>Microstromatales incertae sedis</taxon>
        <taxon>Jaminaea</taxon>
    </lineage>
</organism>
<dbReference type="OrthoDB" id="206848at2759"/>
<name>A0A316UPA2_9BASI</name>
<evidence type="ECO:0000313" key="9">
    <source>
        <dbReference type="Proteomes" id="UP000245884"/>
    </source>
</evidence>
<evidence type="ECO:0000256" key="2">
    <source>
        <dbReference type="ARBA" id="ARBA00022525"/>
    </source>
</evidence>
<dbReference type="GeneID" id="37028166"/>
<keyword evidence="5" id="KW-0443">Lipid metabolism</keyword>
<evidence type="ECO:0000313" key="8">
    <source>
        <dbReference type="EMBL" id="PWN27119.1"/>
    </source>
</evidence>
<dbReference type="SUPFAM" id="SSF53474">
    <property type="entry name" value="alpha/beta-Hydrolases"/>
    <property type="match status" value="1"/>
</dbReference>
<feature type="region of interest" description="Disordered" evidence="6">
    <location>
        <begin position="68"/>
        <end position="92"/>
    </location>
</feature>
<protein>
    <recommendedName>
        <fullName evidence="7">Lipase-like C-terminal domain-containing protein</fullName>
    </recommendedName>
</protein>
<evidence type="ECO:0000256" key="1">
    <source>
        <dbReference type="ARBA" id="ARBA00004613"/>
    </source>
</evidence>
<feature type="region of interest" description="Disordered" evidence="6">
    <location>
        <begin position="574"/>
        <end position="596"/>
    </location>
</feature>
<dbReference type="Gene3D" id="3.40.50.1820">
    <property type="entry name" value="alpha/beta hydrolase"/>
    <property type="match status" value="1"/>
</dbReference>
<gene>
    <name evidence="8" type="ORF">BDZ90DRAFT_232679</name>
</gene>
<dbReference type="GO" id="GO:0016787">
    <property type="term" value="F:hydrolase activity"/>
    <property type="evidence" value="ECO:0007669"/>
    <property type="project" value="UniProtKB-KW"/>
</dbReference>
<evidence type="ECO:0000256" key="6">
    <source>
        <dbReference type="SAM" id="MobiDB-lite"/>
    </source>
</evidence>
<keyword evidence="3" id="KW-0732">Signal</keyword>
<feature type="compositionally biased region" description="Low complexity" evidence="6">
    <location>
        <begin position="70"/>
        <end position="81"/>
    </location>
</feature>
<dbReference type="GO" id="GO:0006629">
    <property type="term" value="P:lipid metabolic process"/>
    <property type="evidence" value="ECO:0007669"/>
    <property type="project" value="UniProtKB-KW"/>
</dbReference>
<proteinExistence type="predicted"/>
<dbReference type="GO" id="GO:0005576">
    <property type="term" value="C:extracellular region"/>
    <property type="evidence" value="ECO:0007669"/>
    <property type="project" value="UniProtKB-SubCell"/>
</dbReference>
<feature type="compositionally biased region" description="Polar residues" evidence="6">
    <location>
        <begin position="576"/>
        <end position="590"/>
    </location>
</feature>
<feature type="region of interest" description="Disordered" evidence="6">
    <location>
        <begin position="1"/>
        <end position="32"/>
    </location>
</feature>
<feature type="domain" description="Lipase-like C-terminal" evidence="7">
    <location>
        <begin position="95"/>
        <end position="226"/>
    </location>
</feature>
<comment type="subcellular location">
    <subcellularLocation>
        <location evidence="1">Secreted</location>
    </subcellularLocation>
</comment>
<keyword evidence="4" id="KW-0378">Hydrolase</keyword>
<reference evidence="8 9" key="1">
    <citation type="journal article" date="2018" name="Mol. Biol. Evol.">
        <title>Broad Genomic Sampling Reveals a Smut Pathogenic Ancestry of the Fungal Clade Ustilaginomycotina.</title>
        <authorList>
            <person name="Kijpornyongpan T."/>
            <person name="Mondo S.J."/>
            <person name="Barry K."/>
            <person name="Sandor L."/>
            <person name="Lee J."/>
            <person name="Lipzen A."/>
            <person name="Pangilinan J."/>
            <person name="LaButti K."/>
            <person name="Hainaut M."/>
            <person name="Henrissat B."/>
            <person name="Grigoriev I.V."/>
            <person name="Spatafora J.W."/>
            <person name="Aime M.C."/>
        </authorList>
    </citation>
    <scope>NUCLEOTIDE SEQUENCE [LARGE SCALE GENOMIC DNA]</scope>
    <source>
        <strain evidence="8 9">MCA 5214</strain>
    </source>
</reference>
<sequence length="650" mass="71264">MGCTEPVSVEGHLSDNDLDNTPAHDHATADAPCSGADESIPVVIVEGFLCATSSTVWGGFADEMERGSAAHRSSVPSSSKSHSGRSRPPRQVVFAPIGPVSSLHDRACELFYGLRGGRVDYGAKHARGHGHGRYGRRFEKAALPQLFEPRRAKERRRRSAHFIGHSLGGPTIYKLQQLLRQGFFDSALRELDPEFQAGTASDLILSITTISSPLRGTPIVHLLGLEPLSYPVVRRWSTGDWLAKAVHVAAFLDRERLPLPGWVRRRLPDTFADAWHFSPRRRPELGEEHVDEWSWRKAFGIATLYRQFLKSDWAEGVDCGPWDSTIHERMRVEDEEEAWGITGDAAKERTWYCCIAAAMTERASTSDVLEHHTPRSSSWFTDLLAASPLGISARLLGRFPFVSMTPPPSFLTNDKEHQTEEKKESAELLLADSGYNSPYVLDADGAMTSVASPRRCSLTDSESSLPTTLPSLASLLADCSPPSSSSQSAGKLSSMSTLEAWHANDGIVPLASQLHPRECVEGLCTHHEWHQDSVDDGDEAGQRASAQPALVDRLFGSIVTPWTAWILSAGGDADKTSTPAPHEQSMSASPGCTAAAGPAPNHYHTHLIPNTTHASLAPLWTASRQQVEFWRFVGGWFASVEEAEETWSYK</sequence>
<dbReference type="EMBL" id="KZ819669">
    <property type="protein sequence ID" value="PWN27119.1"/>
    <property type="molecule type" value="Genomic_DNA"/>
</dbReference>
<keyword evidence="9" id="KW-1185">Reference proteome</keyword>
<accession>A0A316UPA2</accession>
<dbReference type="PANTHER" id="PTHR34043:SF3">
    <property type="entry name" value="ALPHA_BETA-HYDROLASES SUPERFAMILY PROTEIN"/>
    <property type="match status" value="1"/>
</dbReference>
<evidence type="ECO:0000256" key="3">
    <source>
        <dbReference type="ARBA" id="ARBA00022729"/>
    </source>
</evidence>
<dbReference type="Proteomes" id="UP000245884">
    <property type="component" value="Unassembled WGS sequence"/>
</dbReference>
<keyword evidence="2" id="KW-0964">Secreted</keyword>
<dbReference type="STRING" id="1569628.A0A316UPA2"/>
<dbReference type="InterPro" id="IPR029058">
    <property type="entry name" value="AB_hydrolase_fold"/>
</dbReference>
<evidence type="ECO:0000256" key="5">
    <source>
        <dbReference type="ARBA" id="ARBA00023098"/>
    </source>
</evidence>
<evidence type="ECO:0000256" key="4">
    <source>
        <dbReference type="ARBA" id="ARBA00022801"/>
    </source>
</evidence>
<dbReference type="AlphaFoldDB" id="A0A316UPA2"/>
<dbReference type="PANTHER" id="PTHR34043">
    <property type="entry name" value="ALPHA/BETA-HYDROLASES SUPERFAMILY PROTEIN"/>
    <property type="match status" value="1"/>
</dbReference>
<dbReference type="Pfam" id="PF24708">
    <property type="entry name" value="Lip_C"/>
    <property type="match status" value="1"/>
</dbReference>
<evidence type="ECO:0000259" key="7">
    <source>
        <dbReference type="Pfam" id="PF24708"/>
    </source>
</evidence>